<dbReference type="EMBL" id="BMII01000020">
    <property type="protein sequence ID" value="GGB63184.1"/>
    <property type="molecule type" value="Genomic_DNA"/>
</dbReference>
<reference evidence="2" key="1">
    <citation type="journal article" date="2019" name="Int. J. Syst. Evol. Microbiol.">
        <title>The Global Catalogue of Microorganisms (GCM) 10K type strain sequencing project: providing services to taxonomists for standard genome sequencing and annotation.</title>
        <authorList>
            <consortium name="The Broad Institute Genomics Platform"/>
            <consortium name="The Broad Institute Genome Sequencing Center for Infectious Disease"/>
            <person name="Wu L."/>
            <person name="Ma J."/>
        </authorList>
    </citation>
    <scope>NUCLEOTIDE SEQUENCE [LARGE SCALE GENOMIC DNA]</scope>
    <source>
        <strain evidence="2">CGMCC 1.15339</strain>
    </source>
</reference>
<keyword evidence="2" id="KW-1185">Reference proteome</keyword>
<gene>
    <name evidence="1" type="ORF">GCM10011607_24910</name>
</gene>
<proteinExistence type="predicted"/>
<name>A0ABQ1JBG5_9GAMM</name>
<sequence length="119" mass="13633">MEDLLNSSGHNSMQKLVILCRLEPGCLGPDGVDHIITFCQLAERSLANFNADICQWFISPRFDKSLAEIQYSLAGKILPRDKAIKFVQSFDQNLDDIEERFEDKLTQLINQYIARKQAQ</sequence>
<accession>A0ABQ1JBG5</accession>
<evidence type="ECO:0000313" key="1">
    <source>
        <dbReference type="EMBL" id="GGB63184.1"/>
    </source>
</evidence>
<dbReference type="Proteomes" id="UP000617555">
    <property type="component" value="Unassembled WGS sequence"/>
</dbReference>
<evidence type="ECO:0000313" key="2">
    <source>
        <dbReference type="Proteomes" id="UP000617555"/>
    </source>
</evidence>
<comment type="caution">
    <text evidence="1">The sequence shown here is derived from an EMBL/GenBank/DDBJ whole genome shotgun (WGS) entry which is preliminary data.</text>
</comment>
<protein>
    <submittedName>
        <fullName evidence="1">Uncharacterized protein</fullName>
    </submittedName>
</protein>
<dbReference type="RefSeq" id="WP_188739687.1">
    <property type="nucleotide sequence ID" value="NZ_JAKILS010000013.1"/>
</dbReference>
<organism evidence="1 2">
    <name type="scientific">Shewanella inventionis</name>
    <dbReference type="NCBI Taxonomy" id="1738770"/>
    <lineage>
        <taxon>Bacteria</taxon>
        <taxon>Pseudomonadati</taxon>
        <taxon>Pseudomonadota</taxon>
        <taxon>Gammaproteobacteria</taxon>
        <taxon>Alteromonadales</taxon>
        <taxon>Shewanellaceae</taxon>
        <taxon>Shewanella</taxon>
    </lineage>
</organism>